<evidence type="ECO:0000256" key="5">
    <source>
        <dbReference type="ARBA" id="ARBA00022989"/>
    </source>
</evidence>
<keyword evidence="10" id="KW-1185">Reference proteome</keyword>
<feature type="transmembrane region" description="Helical" evidence="7">
    <location>
        <begin position="12"/>
        <end position="32"/>
    </location>
</feature>
<keyword evidence="6 7" id="KW-0472">Membrane</keyword>
<organism evidence="9 10">
    <name type="scientific">Chitinophaga oryziterrae</name>
    <dbReference type="NCBI Taxonomy" id="1031224"/>
    <lineage>
        <taxon>Bacteria</taxon>
        <taxon>Pseudomonadati</taxon>
        <taxon>Bacteroidota</taxon>
        <taxon>Chitinophagia</taxon>
        <taxon>Chitinophagales</taxon>
        <taxon>Chitinophagaceae</taxon>
        <taxon>Chitinophaga</taxon>
    </lineage>
</organism>
<sequence>MKTLITLFGKNPWFFVPFLLWVVTGGVLQIFFFTHEELFLAINHAHAPWADVLMSGVTYIGDGITFAVMLAIILLLRKFRLFFNAAAILLLVTVIIQTAKHVFNAPRPMSYFGNASLIHTVKWVTVHGSNSFPSGHTTTAFAMFCFLALISKNKLAGALFIVMGLIAAWSRIYLAQHFFIDVYVGSIIGTLSSVFIYMLFEQRKIKSSPEIVQEPVIGLS</sequence>
<proteinExistence type="predicted"/>
<gene>
    <name evidence="9" type="ORF">GO495_23565</name>
</gene>
<dbReference type="SMART" id="SM00014">
    <property type="entry name" value="acidPPc"/>
    <property type="match status" value="1"/>
</dbReference>
<evidence type="ECO:0000256" key="2">
    <source>
        <dbReference type="ARBA" id="ARBA00022475"/>
    </source>
</evidence>
<evidence type="ECO:0000313" key="9">
    <source>
        <dbReference type="EMBL" id="MVT43596.1"/>
    </source>
</evidence>
<dbReference type="AlphaFoldDB" id="A0A6N8JGY2"/>
<dbReference type="PANTHER" id="PTHR14969">
    <property type="entry name" value="SPHINGOSINE-1-PHOSPHATE PHOSPHOHYDROLASE"/>
    <property type="match status" value="1"/>
</dbReference>
<feature type="transmembrane region" description="Helical" evidence="7">
    <location>
        <begin position="52"/>
        <end position="76"/>
    </location>
</feature>
<evidence type="ECO:0000256" key="4">
    <source>
        <dbReference type="ARBA" id="ARBA00022801"/>
    </source>
</evidence>
<dbReference type="Proteomes" id="UP000468388">
    <property type="component" value="Unassembled WGS sequence"/>
</dbReference>
<feature type="transmembrane region" description="Helical" evidence="7">
    <location>
        <begin position="180"/>
        <end position="200"/>
    </location>
</feature>
<dbReference type="EMBL" id="WRXO01000008">
    <property type="protein sequence ID" value="MVT43596.1"/>
    <property type="molecule type" value="Genomic_DNA"/>
</dbReference>
<evidence type="ECO:0000256" key="3">
    <source>
        <dbReference type="ARBA" id="ARBA00022692"/>
    </source>
</evidence>
<comment type="caution">
    <text evidence="9">The sequence shown here is derived from an EMBL/GenBank/DDBJ whole genome shotgun (WGS) entry which is preliminary data.</text>
</comment>
<keyword evidence="3 7" id="KW-0812">Transmembrane</keyword>
<dbReference type="Pfam" id="PF01569">
    <property type="entry name" value="PAP2"/>
    <property type="match status" value="1"/>
</dbReference>
<dbReference type="GO" id="GO:0016787">
    <property type="term" value="F:hydrolase activity"/>
    <property type="evidence" value="ECO:0007669"/>
    <property type="project" value="UniProtKB-KW"/>
</dbReference>
<dbReference type="InterPro" id="IPR000326">
    <property type="entry name" value="PAP2/HPO"/>
</dbReference>
<name>A0A6N8JGY2_9BACT</name>
<dbReference type="InterPro" id="IPR036938">
    <property type="entry name" value="PAP2/HPO_sf"/>
</dbReference>
<protein>
    <submittedName>
        <fullName evidence="9">Phosphatase PAP2 family protein</fullName>
    </submittedName>
</protein>
<keyword evidence="5 7" id="KW-1133">Transmembrane helix</keyword>
<evidence type="ECO:0000256" key="1">
    <source>
        <dbReference type="ARBA" id="ARBA00004651"/>
    </source>
</evidence>
<dbReference type="RefSeq" id="WP_157302363.1">
    <property type="nucleotide sequence ID" value="NZ_BAAAZB010000021.1"/>
</dbReference>
<dbReference type="PANTHER" id="PTHR14969:SF62">
    <property type="entry name" value="DECAPRENYLPHOSPHORYL-5-PHOSPHORIBOSE PHOSPHATASE RV3807C-RELATED"/>
    <property type="match status" value="1"/>
</dbReference>
<accession>A0A6N8JGY2</accession>
<feature type="domain" description="Phosphatidic acid phosphatase type 2/haloperoxidase" evidence="8">
    <location>
        <begin position="80"/>
        <end position="197"/>
    </location>
</feature>
<dbReference type="OrthoDB" id="9773582at2"/>
<evidence type="ECO:0000259" key="8">
    <source>
        <dbReference type="SMART" id="SM00014"/>
    </source>
</evidence>
<feature type="transmembrane region" description="Helical" evidence="7">
    <location>
        <begin position="81"/>
        <end position="99"/>
    </location>
</feature>
<keyword evidence="4" id="KW-0378">Hydrolase</keyword>
<dbReference type="Gene3D" id="1.20.144.10">
    <property type="entry name" value="Phosphatidic acid phosphatase type 2/haloperoxidase"/>
    <property type="match status" value="1"/>
</dbReference>
<feature type="transmembrane region" description="Helical" evidence="7">
    <location>
        <begin position="132"/>
        <end position="150"/>
    </location>
</feature>
<evidence type="ECO:0000256" key="7">
    <source>
        <dbReference type="SAM" id="Phobius"/>
    </source>
</evidence>
<dbReference type="SUPFAM" id="SSF48317">
    <property type="entry name" value="Acid phosphatase/Vanadium-dependent haloperoxidase"/>
    <property type="match status" value="1"/>
</dbReference>
<keyword evidence="2" id="KW-1003">Cell membrane</keyword>
<comment type="subcellular location">
    <subcellularLocation>
        <location evidence="1">Cell membrane</location>
        <topology evidence="1">Multi-pass membrane protein</topology>
    </subcellularLocation>
</comment>
<feature type="transmembrane region" description="Helical" evidence="7">
    <location>
        <begin position="155"/>
        <end position="174"/>
    </location>
</feature>
<dbReference type="GO" id="GO:0005886">
    <property type="term" value="C:plasma membrane"/>
    <property type="evidence" value="ECO:0007669"/>
    <property type="project" value="UniProtKB-SubCell"/>
</dbReference>
<evidence type="ECO:0000313" key="10">
    <source>
        <dbReference type="Proteomes" id="UP000468388"/>
    </source>
</evidence>
<evidence type="ECO:0000256" key="6">
    <source>
        <dbReference type="ARBA" id="ARBA00023136"/>
    </source>
</evidence>
<reference evidence="9 10" key="1">
    <citation type="submission" date="2019-12" db="EMBL/GenBank/DDBJ databases">
        <title>The draft genomic sequence of strain Chitinophaga oryziterrae JCM 16595.</title>
        <authorList>
            <person name="Zhang X."/>
        </authorList>
    </citation>
    <scope>NUCLEOTIDE SEQUENCE [LARGE SCALE GENOMIC DNA]</scope>
    <source>
        <strain evidence="9 10">JCM 16595</strain>
    </source>
</reference>